<keyword evidence="2" id="KW-0472">Membrane</keyword>
<feature type="transmembrane region" description="Helical" evidence="2">
    <location>
        <begin position="191"/>
        <end position="214"/>
    </location>
</feature>
<proteinExistence type="predicted"/>
<evidence type="ECO:0000256" key="1">
    <source>
        <dbReference type="SAM" id="MobiDB-lite"/>
    </source>
</evidence>
<organism evidence="3 4">
    <name type="scientific">Brevibacterium marinum</name>
    <dbReference type="NCBI Taxonomy" id="418643"/>
    <lineage>
        <taxon>Bacteria</taxon>
        <taxon>Bacillati</taxon>
        <taxon>Actinomycetota</taxon>
        <taxon>Actinomycetes</taxon>
        <taxon>Micrococcales</taxon>
        <taxon>Brevibacteriaceae</taxon>
        <taxon>Brevibacterium</taxon>
    </lineage>
</organism>
<dbReference type="RefSeq" id="WP_167949618.1">
    <property type="nucleotide sequence ID" value="NZ_BAAAPQ010000026.1"/>
</dbReference>
<feature type="transmembrane region" description="Helical" evidence="2">
    <location>
        <begin position="383"/>
        <end position="403"/>
    </location>
</feature>
<keyword evidence="4" id="KW-1185">Reference proteome</keyword>
<reference evidence="3 4" key="1">
    <citation type="submission" date="2020-03" db="EMBL/GenBank/DDBJ databases">
        <title>Sequencing the genomes of 1000 actinobacteria strains.</title>
        <authorList>
            <person name="Klenk H.-P."/>
        </authorList>
    </citation>
    <scope>NUCLEOTIDE SEQUENCE [LARGE SCALE GENOMIC DNA]</scope>
    <source>
        <strain evidence="3 4">DSM 18964</strain>
    </source>
</reference>
<feature type="transmembrane region" description="Helical" evidence="2">
    <location>
        <begin position="282"/>
        <end position="301"/>
    </location>
</feature>
<evidence type="ECO:0000256" key="2">
    <source>
        <dbReference type="SAM" id="Phobius"/>
    </source>
</evidence>
<evidence type="ECO:0000313" key="3">
    <source>
        <dbReference type="EMBL" id="NJC55611.1"/>
    </source>
</evidence>
<protein>
    <submittedName>
        <fullName evidence="3">Uncharacterized protein</fullName>
    </submittedName>
</protein>
<keyword evidence="2" id="KW-1133">Transmembrane helix</keyword>
<sequence length="473" mass="49291">MPSKPSTRIAEPLLGGPEGIHLASAGAQFRRGQAYIFAAVLGLTTFLALALQGPCLSSDYEQPSASARMCAGPLSTAFLGHTNPEEALGRSQGGVAGLSAIDARFVQLLKLMTDEVSVFMAIVLVLNVLAFAALGVALLVLARERAWLIAAFASPVILFTLGSTLDPVALALSVWAMALFVGSPPIASRPWLAGVLLGIAIFVNPLALLVLLALSLAGRHPAQRLRPTDPRMMLAAATITSAIILVIDTSAVDRVVHWLSDAVDGGSFASILVMARLGTAEVWAPVWIIAGAGVIAAVTISLHMVRRSGLDPAVASCLLIGGCLLLAPGLMPWDSLWVPPFLVLAVRRWWVLAIWALAETAFAIAIQLGDVAGIEPDKGLDPVFVALLTLLRLLTLIAVVICAGENLYRRRVRGRLITVEPPRRGHDVDATDDGGSDDGGSGDGGSDEGDGGSGDDADVADSTVSGRGHRNST</sequence>
<dbReference type="AlphaFoldDB" id="A0A846S084"/>
<dbReference type="Proteomes" id="UP000576792">
    <property type="component" value="Unassembled WGS sequence"/>
</dbReference>
<feature type="transmembrane region" description="Helical" evidence="2">
    <location>
        <begin position="234"/>
        <end position="252"/>
    </location>
</feature>
<evidence type="ECO:0000313" key="4">
    <source>
        <dbReference type="Proteomes" id="UP000576792"/>
    </source>
</evidence>
<keyword evidence="2" id="KW-0812">Transmembrane</keyword>
<feature type="transmembrane region" description="Helical" evidence="2">
    <location>
        <begin position="148"/>
        <end position="179"/>
    </location>
</feature>
<accession>A0A846S084</accession>
<feature type="transmembrane region" description="Helical" evidence="2">
    <location>
        <begin position="313"/>
        <end position="337"/>
    </location>
</feature>
<feature type="compositionally biased region" description="Acidic residues" evidence="1">
    <location>
        <begin position="445"/>
        <end position="459"/>
    </location>
</feature>
<name>A0A846S084_9MICO</name>
<feature type="region of interest" description="Disordered" evidence="1">
    <location>
        <begin position="423"/>
        <end position="473"/>
    </location>
</feature>
<comment type="caution">
    <text evidence="3">The sequence shown here is derived from an EMBL/GenBank/DDBJ whole genome shotgun (WGS) entry which is preliminary data.</text>
</comment>
<feature type="transmembrane region" description="Helical" evidence="2">
    <location>
        <begin position="34"/>
        <end position="51"/>
    </location>
</feature>
<gene>
    <name evidence="3" type="ORF">BKA07_000646</name>
</gene>
<dbReference type="EMBL" id="JAATJN010000001">
    <property type="protein sequence ID" value="NJC55611.1"/>
    <property type="molecule type" value="Genomic_DNA"/>
</dbReference>
<feature type="transmembrane region" description="Helical" evidence="2">
    <location>
        <begin position="118"/>
        <end position="141"/>
    </location>
</feature>